<dbReference type="GO" id="GO:0022857">
    <property type="term" value="F:transmembrane transporter activity"/>
    <property type="evidence" value="ECO:0007669"/>
    <property type="project" value="InterPro"/>
</dbReference>
<keyword evidence="2" id="KW-0813">Transport</keyword>
<dbReference type="EMBL" id="BLIY01000003">
    <property type="protein sequence ID" value="GFE52978.1"/>
    <property type="molecule type" value="Genomic_DNA"/>
</dbReference>
<feature type="region of interest" description="Disordered" evidence="7">
    <location>
        <begin position="302"/>
        <end position="333"/>
    </location>
</feature>
<feature type="domain" description="Major facilitator superfamily (MFS) profile" evidence="9">
    <location>
        <begin position="32"/>
        <end position="655"/>
    </location>
</feature>
<feature type="transmembrane region" description="Helical" evidence="8">
    <location>
        <begin position="186"/>
        <end position="205"/>
    </location>
</feature>
<keyword evidence="11" id="KW-1185">Reference proteome</keyword>
<dbReference type="OrthoDB" id="331466at2759"/>
<evidence type="ECO:0000259" key="9">
    <source>
        <dbReference type="PROSITE" id="PS50850"/>
    </source>
</evidence>
<organism evidence="10 11">
    <name type="scientific">Babesia ovis</name>
    <dbReference type="NCBI Taxonomy" id="5869"/>
    <lineage>
        <taxon>Eukaryota</taxon>
        <taxon>Sar</taxon>
        <taxon>Alveolata</taxon>
        <taxon>Apicomplexa</taxon>
        <taxon>Aconoidasida</taxon>
        <taxon>Piroplasmida</taxon>
        <taxon>Babesiidae</taxon>
        <taxon>Babesia</taxon>
    </lineage>
</organism>
<sequence>MSSSRSEDLGPASSNDQVAAVEKDDRCKTSMIFLVMALLECFVNFDLGAMTVMLPWIQEPYGLSTTDLGLMGALPYVGLIMMSPFIGVTFTFMAARWVILIGLILNVLSLAVFALAYNKVMFYVARFLVGATQSFFIVYAPVWIGVFAPEVNKNMWMAIMQGSIVGGFMIGYLVTAIFGAIGPRGWRYSIATQMGIIAILIYFFLRVPSDFINLPSTEEQTLDELESPLPSSSHSPTENVACPDKVDSVNMVSFDGPLSPLCTIHSGVIDSIPCSNTPSDRDSSSSGAKRFATISCDDVLNTTDTNGQGATDATKETPFSVTANNRSDESRALSARGGGYHFAAFGSLCTDRNGSGSGYHLERFGSPAGRHISEGQLSLSGRRSRPFRGHYSTMTHIHYFRTKKIDLLPLPSMQHSASYFEWRKTSEIITTPPNVKSLVSPPMEGLCNSFVTIITDPYFCWSTLTISTIFYILSAIQFWTTKIAVSVYQVNHTLIYSLFVGTSITAPVIGVIAGSWIIDRIGAKYPGRPIIVHCVIFSWTVVALLSGISAVAWLNFYNLVGCIWLILFFGGGMLPPLTLITISNFRERLKPMASSICMCVYHILGYICGTMLPGVVMDITKRDESALYATYLPAILGTIGAAANVISCYLQSQQTKAPAEDSDV</sequence>
<dbReference type="Gene3D" id="1.20.1250.20">
    <property type="entry name" value="MFS general substrate transporter like domains"/>
    <property type="match status" value="2"/>
</dbReference>
<dbReference type="InterPro" id="IPR036259">
    <property type="entry name" value="MFS_trans_sf"/>
</dbReference>
<evidence type="ECO:0000256" key="7">
    <source>
        <dbReference type="SAM" id="MobiDB-lite"/>
    </source>
</evidence>
<dbReference type="CDD" id="cd06174">
    <property type="entry name" value="MFS"/>
    <property type="match status" value="1"/>
</dbReference>
<dbReference type="PANTHER" id="PTHR23505:SF9">
    <property type="entry name" value="PROTEIN, PUTATIVE-RELATED"/>
    <property type="match status" value="1"/>
</dbReference>
<evidence type="ECO:0000256" key="1">
    <source>
        <dbReference type="ARBA" id="ARBA00004141"/>
    </source>
</evidence>
<gene>
    <name evidence="10" type="ORF">BaOVIS_003820</name>
</gene>
<evidence type="ECO:0000313" key="11">
    <source>
        <dbReference type="Proteomes" id="UP001057455"/>
    </source>
</evidence>
<feature type="transmembrane region" description="Helical" evidence="8">
    <location>
        <begin position="592"/>
        <end position="616"/>
    </location>
</feature>
<name>A0A9W5WTM5_BABOV</name>
<evidence type="ECO:0000256" key="5">
    <source>
        <dbReference type="ARBA" id="ARBA00023136"/>
    </source>
</evidence>
<feature type="transmembrane region" description="Helical" evidence="8">
    <location>
        <begin position="530"/>
        <end position="550"/>
    </location>
</feature>
<dbReference type="Pfam" id="PF07690">
    <property type="entry name" value="MFS_1"/>
    <property type="match status" value="1"/>
</dbReference>
<proteinExistence type="inferred from homology"/>
<comment type="subcellular location">
    <subcellularLocation>
        <location evidence="1">Membrane</location>
        <topology evidence="1">Multi-pass membrane protein</topology>
    </subcellularLocation>
</comment>
<keyword evidence="5 8" id="KW-0472">Membrane</keyword>
<dbReference type="AlphaFoldDB" id="A0A9W5WTM5"/>
<dbReference type="SUPFAM" id="SSF103473">
    <property type="entry name" value="MFS general substrate transporter"/>
    <property type="match status" value="1"/>
</dbReference>
<comment type="caution">
    <text evidence="10">The sequence shown here is derived from an EMBL/GenBank/DDBJ whole genome shotgun (WGS) entry which is preliminary data.</text>
</comment>
<feature type="transmembrane region" description="Helical" evidence="8">
    <location>
        <begin position="556"/>
        <end position="580"/>
    </location>
</feature>
<dbReference type="InterPro" id="IPR044770">
    <property type="entry name" value="MFS_spinster-like"/>
</dbReference>
<evidence type="ECO:0000256" key="3">
    <source>
        <dbReference type="ARBA" id="ARBA00022692"/>
    </source>
</evidence>
<feature type="transmembrane region" description="Helical" evidence="8">
    <location>
        <begin position="32"/>
        <end position="57"/>
    </location>
</feature>
<protein>
    <submittedName>
        <fullName evidence="10">Integral membrane family protein</fullName>
    </submittedName>
</protein>
<reference evidence="10" key="1">
    <citation type="submission" date="2019-12" db="EMBL/GenBank/DDBJ databases">
        <title>Genome sequence of Babesia ovis.</title>
        <authorList>
            <person name="Yamagishi J."/>
            <person name="Sevinc F."/>
            <person name="Xuan X."/>
        </authorList>
    </citation>
    <scope>NUCLEOTIDE SEQUENCE</scope>
    <source>
        <strain evidence="10">Selcuk</strain>
    </source>
</reference>
<feature type="transmembrane region" description="Helical" evidence="8">
    <location>
        <begin position="458"/>
        <end position="479"/>
    </location>
</feature>
<dbReference type="PROSITE" id="PS50850">
    <property type="entry name" value="MFS"/>
    <property type="match status" value="1"/>
</dbReference>
<evidence type="ECO:0000256" key="2">
    <source>
        <dbReference type="ARBA" id="ARBA00022448"/>
    </source>
</evidence>
<feature type="transmembrane region" description="Helical" evidence="8">
    <location>
        <begin position="69"/>
        <end position="90"/>
    </location>
</feature>
<feature type="transmembrane region" description="Helical" evidence="8">
    <location>
        <begin position="494"/>
        <end position="518"/>
    </location>
</feature>
<dbReference type="GO" id="GO:0016020">
    <property type="term" value="C:membrane"/>
    <property type="evidence" value="ECO:0007669"/>
    <property type="project" value="UniProtKB-SubCell"/>
</dbReference>
<comment type="similarity">
    <text evidence="6">Belongs to the major facilitator superfamily. Spinster (TC 2.A.1.49) family.</text>
</comment>
<feature type="compositionally biased region" description="Polar residues" evidence="7">
    <location>
        <begin position="302"/>
        <end position="325"/>
    </location>
</feature>
<keyword evidence="4 8" id="KW-1133">Transmembrane helix</keyword>
<feature type="transmembrane region" description="Helical" evidence="8">
    <location>
        <begin position="158"/>
        <end position="180"/>
    </location>
</feature>
<accession>A0A9W5WTM5</accession>
<dbReference type="InterPro" id="IPR020846">
    <property type="entry name" value="MFS_dom"/>
</dbReference>
<evidence type="ECO:0000313" key="10">
    <source>
        <dbReference type="EMBL" id="GFE52978.1"/>
    </source>
</evidence>
<feature type="transmembrane region" description="Helical" evidence="8">
    <location>
        <begin position="123"/>
        <end position="146"/>
    </location>
</feature>
<evidence type="ECO:0000256" key="8">
    <source>
        <dbReference type="SAM" id="Phobius"/>
    </source>
</evidence>
<evidence type="ECO:0000256" key="4">
    <source>
        <dbReference type="ARBA" id="ARBA00022989"/>
    </source>
</evidence>
<dbReference type="PANTHER" id="PTHR23505">
    <property type="entry name" value="SPINSTER"/>
    <property type="match status" value="1"/>
</dbReference>
<evidence type="ECO:0000256" key="6">
    <source>
        <dbReference type="ARBA" id="ARBA00024338"/>
    </source>
</evidence>
<keyword evidence="3 8" id="KW-0812">Transmembrane</keyword>
<feature type="transmembrane region" description="Helical" evidence="8">
    <location>
        <begin position="628"/>
        <end position="650"/>
    </location>
</feature>
<dbReference type="InterPro" id="IPR011701">
    <property type="entry name" value="MFS"/>
</dbReference>
<dbReference type="Proteomes" id="UP001057455">
    <property type="component" value="Unassembled WGS sequence"/>
</dbReference>
<feature type="transmembrane region" description="Helical" evidence="8">
    <location>
        <begin position="97"/>
        <end position="117"/>
    </location>
</feature>